<proteinExistence type="predicted"/>
<keyword evidence="2" id="KW-1185">Reference proteome</keyword>
<name>A0A1R2B3Z5_9CILI</name>
<evidence type="ECO:0000313" key="2">
    <source>
        <dbReference type="Proteomes" id="UP000187209"/>
    </source>
</evidence>
<dbReference type="AlphaFoldDB" id="A0A1R2B3Z5"/>
<gene>
    <name evidence="1" type="ORF">SteCoe_30272</name>
</gene>
<dbReference type="EMBL" id="MPUH01000984">
    <property type="protein sequence ID" value="OMJ71492.1"/>
    <property type="molecule type" value="Genomic_DNA"/>
</dbReference>
<sequence>MSIPLSKGRFSIRTISEVEKPDIIIELSHSRNDTESENDLTPLYNSLTPQPLRMQTCFSKKCEKDLTPTEIHISKTHNLNNNQTSILINQNLNLFYFLLNNKYIEMINFHKEEMLDYIKKDTDRQGKIMKLLDEIANFTKENMFLEQENTKLRKFIIENP</sequence>
<reference evidence="1 2" key="1">
    <citation type="submission" date="2016-11" db="EMBL/GenBank/DDBJ databases">
        <title>The macronuclear genome of Stentor coeruleus: a giant cell with tiny introns.</title>
        <authorList>
            <person name="Slabodnick M."/>
            <person name="Ruby J.G."/>
            <person name="Reiff S.B."/>
            <person name="Swart E.C."/>
            <person name="Gosai S."/>
            <person name="Prabakaran S."/>
            <person name="Witkowska E."/>
            <person name="Larue G.E."/>
            <person name="Fisher S."/>
            <person name="Freeman R.M."/>
            <person name="Gunawardena J."/>
            <person name="Chu W."/>
            <person name="Stover N.A."/>
            <person name="Gregory B.D."/>
            <person name="Nowacki M."/>
            <person name="Derisi J."/>
            <person name="Roy S.W."/>
            <person name="Marshall W.F."/>
            <person name="Sood P."/>
        </authorList>
    </citation>
    <scope>NUCLEOTIDE SEQUENCE [LARGE SCALE GENOMIC DNA]</scope>
    <source>
        <strain evidence="1">WM001</strain>
    </source>
</reference>
<accession>A0A1R2B3Z5</accession>
<evidence type="ECO:0000313" key="1">
    <source>
        <dbReference type="EMBL" id="OMJ71492.1"/>
    </source>
</evidence>
<comment type="caution">
    <text evidence="1">The sequence shown here is derived from an EMBL/GenBank/DDBJ whole genome shotgun (WGS) entry which is preliminary data.</text>
</comment>
<protein>
    <submittedName>
        <fullName evidence="1">Uncharacterized protein</fullName>
    </submittedName>
</protein>
<dbReference type="Proteomes" id="UP000187209">
    <property type="component" value="Unassembled WGS sequence"/>
</dbReference>
<dbReference type="OrthoDB" id="324464at2759"/>
<organism evidence="1 2">
    <name type="scientific">Stentor coeruleus</name>
    <dbReference type="NCBI Taxonomy" id="5963"/>
    <lineage>
        <taxon>Eukaryota</taxon>
        <taxon>Sar</taxon>
        <taxon>Alveolata</taxon>
        <taxon>Ciliophora</taxon>
        <taxon>Postciliodesmatophora</taxon>
        <taxon>Heterotrichea</taxon>
        <taxon>Heterotrichida</taxon>
        <taxon>Stentoridae</taxon>
        <taxon>Stentor</taxon>
    </lineage>
</organism>